<dbReference type="GO" id="GO:0004077">
    <property type="term" value="F:biotin--[biotin carboxyl-carrier protein] ligase activity"/>
    <property type="evidence" value="ECO:0007669"/>
    <property type="project" value="UniProtKB-EC"/>
</dbReference>
<dbReference type="EC" id="6.3.4.15" evidence="6"/>
<keyword evidence="1 6" id="KW-0436">Ligase</keyword>
<keyword evidence="6" id="KW-0238">DNA-binding</keyword>
<feature type="binding site" evidence="6">
    <location>
        <begin position="120"/>
        <end position="122"/>
    </location>
    <ligand>
        <name>biotin</name>
        <dbReference type="ChEBI" id="CHEBI:57586"/>
    </ligand>
</feature>
<evidence type="ECO:0000256" key="5">
    <source>
        <dbReference type="ARBA" id="ARBA00047846"/>
    </source>
</evidence>
<dbReference type="NCBIfam" id="TIGR00121">
    <property type="entry name" value="birA_ligase"/>
    <property type="match status" value="1"/>
</dbReference>
<keyword evidence="6" id="KW-0805">Transcription regulation</keyword>
<dbReference type="PANTHER" id="PTHR12835">
    <property type="entry name" value="BIOTIN PROTEIN LIGASE"/>
    <property type="match status" value="1"/>
</dbReference>
<comment type="catalytic activity">
    <reaction evidence="5 6">
        <text>biotin + L-lysyl-[protein] + ATP = N(6)-biotinyl-L-lysyl-[protein] + AMP + diphosphate + H(+)</text>
        <dbReference type="Rhea" id="RHEA:11756"/>
        <dbReference type="Rhea" id="RHEA-COMP:9752"/>
        <dbReference type="Rhea" id="RHEA-COMP:10505"/>
        <dbReference type="ChEBI" id="CHEBI:15378"/>
        <dbReference type="ChEBI" id="CHEBI:29969"/>
        <dbReference type="ChEBI" id="CHEBI:30616"/>
        <dbReference type="ChEBI" id="CHEBI:33019"/>
        <dbReference type="ChEBI" id="CHEBI:57586"/>
        <dbReference type="ChEBI" id="CHEBI:83144"/>
        <dbReference type="ChEBI" id="CHEBI:456215"/>
        <dbReference type="EC" id="6.3.4.15"/>
    </reaction>
</comment>
<dbReference type="EMBL" id="SHNO01000002">
    <property type="protein sequence ID" value="MCX2979047.1"/>
    <property type="molecule type" value="Genomic_DNA"/>
</dbReference>
<name>A0ABT3T9T7_9GAMM</name>
<gene>
    <name evidence="6 8" type="primary">birA</name>
    <name evidence="8" type="ORF">EYC82_17010</name>
</gene>
<keyword evidence="6" id="KW-0804">Transcription</keyword>
<evidence type="ECO:0000256" key="3">
    <source>
        <dbReference type="ARBA" id="ARBA00022840"/>
    </source>
</evidence>
<dbReference type="InterPro" id="IPR036390">
    <property type="entry name" value="WH_DNA-bd_sf"/>
</dbReference>
<dbReference type="PANTHER" id="PTHR12835:SF5">
    <property type="entry name" value="BIOTIN--PROTEIN LIGASE"/>
    <property type="match status" value="1"/>
</dbReference>
<feature type="DNA-binding region" description="H-T-H motif" evidence="6">
    <location>
        <begin position="18"/>
        <end position="37"/>
    </location>
</feature>
<dbReference type="Gene3D" id="1.10.10.10">
    <property type="entry name" value="Winged helix-like DNA-binding domain superfamily/Winged helix DNA-binding domain"/>
    <property type="match status" value="1"/>
</dbReference>
<dbReference type="Proteomes" id="UP001143304">
    <property type="component" value="Unassembled WGS sequence"/>
</dbReference>
<dbReference type="SUPFAM" id="SSF50037">
    <property type="entry name" value="C-terminal domain of transcriptional repressors"/>
    <property type="match status" value="1"/>
</dbReference>
<dbReference type="InterPro" id="IPR036388">
    <property type="entry name" value="WH-like_DNA-bd_sf"/>
</dbReference>
<keyword evidence="3 6" id="KW-0067">ATP-binding</keyword>
<dbReference type="RefSeq" id="WP_279250831.1">
    <property type="nucleotide sequence ID" value="NZ_SHNO01000002.1"/>
</dbReference>
<dbReference type="InterPro" id="IPR003142">
    <property type="entry name" value="BPL_C"/>
</dbReference>
<comment type="similarity">
    <text evidence="6">Belongs to the biotin--protein ligase family.</text>
</comment>
<keyword evidence="6" id="KW-0678">Repressor</keyword>
<evidence type="ECO:0000313" key="9">
    <source>
        <dbReference type="Proteomes" id="UP001143304"/>
    </source>
</evidence>
<dbReference type="SUPFAM" id="SSF46785">
    <property type="entry name" value="Winged helix' DNA-binding domain"/>
    <property type="match status" value="1"/>
</dbReference>
<keyword evidence="4 6" id="KW-0092">Biotin</keyword>
<feature type="binding site" evidence="6">
    <location>
        <position position="187"/>
    </location>
    <ligand>
        <name>biotin</name>
        <dbReference type="ChEBI" id="CHEBI:57586"/>
    </ligand>
</feature>
<feature type="binding site" evidence="6">
    <location>
        <begin position="92"/>
        <end position="94"/>
    </location>
    <ligand>
        <name>biotin</name>
        <dbReference type="ChEBI" id="CHEBI:57586"/>
    </ligand>
</feature>
<dbReference type="Gene3D" id="3.30.930.10">
    <property type="entry name" value="Bira Bifunctional Protein, Domain 2"/>
    <property type="match status" value="1"/>
</dbReference>
<evidence type="ECO:0000259" key="7">
    <source>
        <dbReference type="PROSITE" id="PS51733"/>
    </source>
</evidence>
<dbReference type="SUPFAM" id="SSF55681">
    <property type="entry name" value="Class II aaRS and biotin synthetases"/>
    <property type="match status" value="1"/>
</dbReference>
<comment type="function">
    <text evidence="6">Acts both as a biotin--[acetyl-CoA-carboxylase] ligase and a biotin-operon repressor. In the presence of ATP, BirA activates biotin to form the BirA-biotinyl-5'-adenylate (BirA-bio-5'-AMP or holoBirA) complex. HoloBirA can either transfer the biotinyl moiety to the biotin carboxyl carrier protein (BCCP) subunit of acetyl-CoA carboxylase, or bind to the biotin operator site and inhibit transcription of the operon.</text>
</comment>
<dbReference type="InterPro" id="IPR004143">
    <property type="entry name" value="BPL_LPL_catalytic"/>
</dbReference>
<feature type="domain" description="BPL/LPL catalytic" evidence="7">
    <location>
        <begin position="63"/>
        <end position="260"/>
    </location>
</feature>
<evidence type="ECO:0000256" key="6">
    <source>
        <dbReference type="HAMAP-Rule" id="MF_00978"/>
    </source>
</evidence>
<sequence>MSRSTLLPLLASGDFRSGQELAEQLGVSRTAVWKQVNRLVEESGLPIESVKGKGYRIAGGVDLLEAPLVTAAMSPQSRHLLDRLEVLDTIDSTNAEVMRRAEAGCAPGLVCTAEQQTAGRGRRGRQWVSPYAGNLYLSLLWEFGQGAAALEGLSLAVGVAVARGLEQLALPTVQLKWPNDILYRGEKLGGILIEMNGDVDGACRVVIGIGINVSMPAAAAVAIDQAWTDIRSSAVGQVPTRNRLLAALLDQLLPLLAGFEDTGFSRWREDWLAFDAFADAEVVLHSGTTTLAGIARGVDDRGALQLQTTTGIQSVYGGEISLRAAS</sequence>
<dbReference type="InterPro" id="IPR008988">
    <property type="entry name" value="Transcriptional_repressor_C"/>
</dbReference>
<dbReference type="InterPro" id="IPR013196">
    <property type="entry name" value="HTH_11"/>
</dbReference>
<evidence type="ECO:0000256" key="2">
    <source>
        <dbReference type="ARBA" id="ARBA00022741"/>
    </source>
</evidence>
<evidence type="ECO:0000256" key="1">
    <source>
        <dbReference type="ARBA" id="ARBA00022598"/>
    </source>
</evidence>
<accession>A0ABT3T9T7</accession>
<dbReference type="Pfam" id="PF08279">
    <property type="entry name" value="HTH_11"/>
    <property type="match status" value="1"/>
</dbReference>
<protein>
    <recommendedName>
        <fullName evidence="6">Bifunctional ligase/repressor BirA</fullName>
    </recommendedName>
    <alternativeName>
        <fullName evidence="6">Biotin operon repressor</fullName>
    </alternativeName>
    <alternativeName>
        <fullName evidence="6">Biotin--[acetyl-CoA-carboxylase] ligase</fullName>
        <ecNumber evidence="6">6.3.4.15</ecNumber>
    </alternativeName>
    <alternativeName>
        <fullName evidence="6">Biotin--protein ligase</fullName>
    </alternativeName>
    <alternativeName>
        <fullName evidence="6">Biotin-[acetyl-CoA carboxylase] synthetase</fullName>
    </alternativeName>
</protein>
<dbReference type="InterPro" id="IPR004408">
    <property type="entry name" value="Biotin_CoA_COase_ligase"/>
</dbReference>
<dbReference type="InterPro" id="IPR045864">
    <property type="entry name" value="aa-tRNA-synth_II/BPL/LPL"/>
</dbReference>
<feature type="binding site" evidence="6">
    <location>
        <position position="116"/>
    </location>
    <ligand>
        <name>biotin</name>
        <dbReference type="ChEBI" id="CHEBI:57586"/>
    </ligand>
</feature>
<organism evidence="8 9">
    <name type="scientific">Candidatus Marimicrobium litorale</name>
    <dbReference type="NCBI Taxonomy" id="2518991"/>
    <lineage>
        <taxon>Bacteria</taxon>
        <taxon>Pseudomonadati</taxon>
        <taxon>Pseudomonadota</taxon>
        <taxon>Gammaproteobacteria</taxon>
        <taxon>Cellvibrionales</taxon>
        <taxon>Halieaceae</taxon>
        <taxon>Marimicrobium</taxon>
    </lineage>
</organism>
<dbReference type="PROSITE" id="PS51733">
    <property type="entry name" value="BPL_LPL_CATALYTIC"/>
    <property type="match status" value="1"/>
</dbReference>
<dbReference type="CDD" id="cd16442">
    <property type="entry name" value="BPL"/>
    <property type="match status" value="1"/>
</dbReference>
<proteinExistence type="inferred from homology"/>
<dbReference type="Gene3D" id="2.30.30.100">
    <property type="match status" value="1"/>
</dbReference>
<dbReference type="Pfam" id="PF02237">
    <property type="entry name" value="BPL_C"/>
    <property type="match status" value="1"/>
</dbReference>
<dbReference type="Pfam" id="PF03099">
    <property type="entry name" value="BPL_LplA_LipB"/>
    <property type="match status" value="1"/>
</dbReference>
<comment type="caution">
    <text evidence="8">The sequence shown here is derived from an EMBL/GenBank/DDBJ whole genome shotgun (WGS) entry which is preliminary data.</text>
</comment>
<evidence type="ECO:0000256" key="4">
    <source>
        <dbReference type="ARBA" id="ARBA00023267"/>
    </source>
</evidence>
<evidence type="ECO:0000313" key="8">
    <source>
        <dbReference type="EMBL" id="MCX2979047.1"/>
    </source>
</evidence>
<keyword evidence="9" id="KW-1185">Reference proteome</keyword>
<dbReference type="HAMAP" id="MF_00978">
    <property type="entry name" value="Bifunct_BirA"/>
    <property type="match status" value="1"/>
</dbReference>
<keyword evidence="2 6" id="KW-0547">Nucleotide-binding</keyword>
<dbReference type="NCBIfam" id="NF008847">
    <property type="entry name" value="PRK11886.1-2"/>
    <property type="match status" value="1"/>
</dbReference>
<reference evidence="8" key="1">
    <citation type="submission" date="2019-02" db="EMBL/GenBank/DDBJ databases">
        <authorList>
            <person name="Li S.-H."/>
        </authorList>
    </citation>
    <scope>NUCLEOTIDE SEQUENCE</scope>
    <source>
        <strain evidence="8">IMCC11814</strain>
    </source>
</reference>
<dbReference type="InterPro" id="IPR030855">
    <property type="entry name" value="Bifunct_BirA"/>
</dbReference>